<evidence type="ECO:0000256" key="2">
    <source>
        <dbReference type="ARBA" id="ARBA00022448"/>
    </source>
</evidence>
<feature type="transmembrane region" description="Helical" evidence="8">
    <location>
        <begin position="42"/>
        <end position="64"/>
    </location>
</feature>
<accession>A0A0F9D8V8</accession>
<keyword evidence="6 8" id="KW-1133">Transmembrane helix</keyword>
<evidence type="ECO:0000256" key="4">
    <source>
        <dbReference type="ARBA" id="ARBA00022519"/>
    </source>
</evidence>
<gene>
    <name evidence="9" type="ORF">LCGC14_2229190</name>
</gene>
<dbReference type="GO" id="GO:0022857">
    <property type="term" value="F:transmembrane transporter activity"/>
    <property type="evidence" value="ECO:0007669"/>
    <property type="project" value="InterPro"/>
</dbReference>
<evidence type="ECO:0000256" key="6">
    <source>
        <dbReference type="ARBA" id="ARBA00022989"/>
    </source>
</evidence>
<feature type="transmembrane region" description="Helical" evidence="8">
    <location>
        <begin position="297"/>
        <end position="317"/>
    </location>
</feature>
<evidence type="ECO:0000256" key="8">
    <source>
        <dbReference type="SAM" id="Phobius"/>
    </source>
</evidence>
<organism evidence="9">
    <name type="scientific">marine sediment metagenome</name>
    <dbReference type="NCBI Taxonomy" id="412755"/>
    <lineage>
        <taxon>unclassified sequences</taxon>
        <taxon>metagenomes</taxon>
        <taxon>ecological metagenomes</taxon>
    </lineage>
</organism>
<keyword evidence="3" id="KW-1003">Cell membrane</keyword>
<dbReference type="PANTHER" id="PTHR32196">
    <property type="entry name" value="ABC TRANSPORTER PERMEASE PROTEIN YPHD-RELATED-RELATED"/>
    <property type="match status" value="1"/>
</dbReference>
<dbReference type="EMBL" id="LAZR01029953">
    <property type="protein sequence ID" value="KKL58059.1"/>
    <property type="molecule type" value="Genomic_DNA"/>
</dbReference>
<feature type="transmembrane region" description="Helical" evidence="8">
    <location>
        <begin position="96"/>
        <end position="117"/>
    </location>
</feature>
<feature type="transmembrane region" description="Helical" evidence="8">
    <location>
        <begin position="16"/>
        <end position="36"/>
    </location>
</feature>
<evidence type="ECO:0000313" key="9">
    <source>
        <dbReference type="EMBL" id="KKL58059.1"/>
    </source>
</evidence>
<keyword evidence="7 8" id="KW-0472">Membrane</keyword>
<feature type="transmembrane region" description="Helical" evidence="8">
    <location>
        <begin position="71"/>
        <end position="90"/>
    </location>
</feature>
<protein>
    <recommendedName>
        <fullName evidence="10">ABC transporter permease</fullName>
    </recommendedName>
</protein>
<name>A0A0F9D8V8_9ZZZZ</name>
<proteinExistence type="predicted"/>
<dbReference type="GO" id="GO:0005886">
    <property type="term" value="C:plasma membrane"/>
    <property type="evidence" value="ECO:0007669"/>
    <property type="project" value="UniProtKB-SubCell"/>
</dbReference>
<feature type="transmembrane region" description="Helical" evidence="8">
    <location>
        <begin position="218"/>
        <end position="243"/>
    </location>
</feature>
<feature type="transmembrane region" description="Helical" evidence="8">
    <location>
        <begin position="249"/>
        <end position="266"/>
    </location>
</feature>
<evidence type="ECO:0000256" key="5">
    <source>
        <dbReference type="ARBA" id="ARBA00022692"/>
    </source>
</evidence>
<dbReference type="AlphaFoldDB" id="A0A0F9D8V8"/>
<feature type="transmembrane region" description="Helical" evidence="8">
    <location>
        <begin position="168"/>
        <end position="187"/>
    </location>
</feature>
<keyword evidence="5 8" id="KW-0812">Transmembrane</keyword>
<feature type="transmembrane region" description="Helical" evidence="8">
    <location>
        <begin position="273"/>
        <end position="291"/>
    </location>
</feature>
<sequence length="325" mass="34701">MIGRFIAALRHSKLQFSIFIVVVLMFALFIIFNPVTFLSYSIYYAFMSTIPFIAILAISITPVIILGEIDLSFPSVIGISAFTYAGVFTISGNVYLAFVGSLLAGAIAGLINGVFVVKARIPSLIITLGMGFFWRGLVYVLSGGKGLSLVETQGTVLYKILVGRIGEAVPAQAVWLAVVAIVFGVILKFHRFGTHILFTGDNIESARMMGINVSRVKMIVFIQLGIFSALVGIISSSEIVYVYPTSGSGYLLGVLAAVFLGGTSVFGGRGTIFGTLMGAIIIGSLEAGILSSGVSGFWVRLVYGIVIVLSLNIYAYLGRIGWLRS</sequence>
<comment type="caution">
    <text evidence="9">The sequence shown here is derived from an EMBL/GenBank/DDBJ whole genome shotgun (WGS) entry which is preliminary data.</text>
</comment>
<evidence type="ECO:0008006" key="10">
    <source>
        <dbReference type="Google" id="ProtNLM"/>
    </source>
</evidence>
<evidence type="ECO:0000256" key="1">
    <source>
        <dbReference type="ARBA" id="ARBA00004651"/>
    </source>
</evidence>
<reference evidence="9" key="1">
    <citation type="journal article" date="2015" name="Nature">
        <title>Complex archaea that bridge the gap between prokaryotes and eukaryotes.</title>
        <authorList>
            <person name="Spang A."/>
            <person name="Saw J.H."/>
            <person name="Jorgensen S.L."/>
            <person name="Zaremba-Niedzwiedzka K."/>
            <person name="Martijn J."/>
            <person name="Lind A.E."/>
            <person name="van Eijk R."/>
            <person name="Schleper C."/>
            <person name="Guy L."/>
            <person name="Ettema T.J."/>
        </authorList>
    </citation>
    <scope>NUCLEOTIDE SEQUENCE</scope>
</reference>
<dbReference type="InterPro" id="IPR001851">
    <property type="entry name" value="ABC_transp_permease"/>
</dbReference>
<evidence type="ECO:0000256" key="7">
    <source>
        <dbReference type="ARBA" id="ARBA00023136"/>
    </source>
</evidence>
<dbReference type="PANTHER" id="PTHR32196:SF21">
    <property type="entry name" value="ABC TRANSPORTER PERMEASE PROTEIN YPHD-RELATED"/>
    <property type="match status" value="1"/>
</dbReference>
<feature type="transmembrane region" description="Helical" evidence="8">
    <location>
        <begin position="124"/>
        <end position="142"/>
    </location>
</feature>
<comment type="subcellular location">
    <subcellularLocation>
        <location evidence="1">Cell membrane</location>
        <topology evidence="1">Multi-pass membrane protein</topology>
    </subcellularLocation>
</comment>
<keyword evidence="4" id="KW-0997">Cell inner membrane</keyword>
<evidence type="ECO:0000256" key="3">
    <source>
        <dbReference type="ARBA" id="ARBA00022475"/>
    </source>
</evidence>
<dbReference type="CDD" id="cd06579">
    <property type="entry name" value="TM_PBP1_transp_AraH_like"/>
    <property type="match status" value="1"/>
</dbReference>
<dbReference type="Pfam" id="PF02653">
    <property type="entry name" value="BPD_transp_2"/>
    <property type="match status" value="1"/>
</dbReference>
<keyword evidence="2" id="KW-0813">Transport</keyword>